<dbReference type="InterPro" id="IPR000672">
    <property type="entry name" value="THF_DH/CycHdrlase"/>
</dbReference>
<dbReference type="Pfam" id="PF02882">
    <property type="entry name" value="THF_DHG_CYH_C"/>
    <property type="match status" value="1"/>
</dbReference>
<dbReference type="VEuPathDB" id="FungiDB:PITG_14352"/>
<dbReference type="HOGENOM" id="CLU_031413_0_0_1"/>
<dbReference type="GO" id="GO:0035999">
    <property type="term" value="P:tetrahydrofolate interconversion"/>
    <property type="evidence" value="ECO:0007669"/>
    <property type="project" value="TreeGrafter"/>
</dbReference>
<dbReference type="GO" id="GO:0004477">
    <property type="term" value="F:methenyltetrahydrofolate cyclohydrolase activity"/>
    <property type="evidence" value="ECO:0007669"/>
    <property type="project" value="TreeGrafter"/>
</dbReference>
<dbReference type="Pfam" id="PF00763">
    <property type="entry name" value="THF_DHG_CYH"/>
    <property type="match status" value="1"/>
</dbReference>
<dbReference type="Gene3D" id="3.40.50.720">
    <property type="entry name" value="NAD(P)-binding Rossmann-like Domain"/>
    <property type="match status" value="1"/>
</dbReference>
<dbReference type="InterPro" id="IPR046346">
    <property type="entry name" value="Aminoacid_DH-like_N_sf"/>
</dbReference>
<dbReference type="PRINTS" id="PR00085">
    <property type="entry name" value="THFDHDRGNASE"/>
</dbReference>
<dbReference type="GO" id="GO:0004488">
    <property type="term" value="F:methylenetetrahydrofolate dehydrogenase (NADP+) activity"/>
    <property type="evidence" value="ECO:0007669"/>
    <property type="project" value="InterPro"/>
</dbReference>
<dbReference type="SUPFAM" id="SSF53223">
    <property type="entry name" value="Aminoacid dehydrogenase-like, N-terminal domain"/>
    <property type="match status" value="1"/>
</dbReference>
<dbReference type="OrthoDB" id="41403at2759"/>
<dbReference type="InterPro" id="IPR020631">
    <property type="entry name" value="THF_DH/CycHdrlase_NAD-bd_dom"/>
</dbReference>
<accession>D0NPM3</accession>
<dbReference type="KEGG" id="pif:PITG_14352"/>
<dbReference type="GO" id="GO:0005829">
    <property type="term" value="C:cytosol"/>
    <property type="evidence" value="ECO:0007669"/>
    <property type="project" value="TreeGrafter"/>
</dbReference>
<dbReference type="GO" id="GO:0009113">
    <property type="term" value="P:purine nucleobase biosynthetic process"/>
    <property type="evidence" value="ECO:0007669"/>
    <property type="project" value="TreeGrafter"/>
</dbReference>
<evidence type="ECO:0000313" key="5">
    <source>
        <dbReference type="Proteomes" id="UP000006643"/>
    </source>
</evidence>
<dbReference type="EMBL" id="DS028151">
    <property type="protein sequence ID" value="EEY62585.1"/>
    <property type="molecule type" value="Genomic_DNA"/>
</dbReference>
<keyword evidence="5" id="KW-1185">Reference proteome</keyword>
<dbReference type="eggNOG" id="KOG0089">
    <property type="taxonomic scope" value="Eukaryota"/>
</dbReference>
<feature type="domain" description="Tetrahydrofolate dehydrogenase/cyclohydrolase NAD(P)-binding" evidence="3">
    <location>
        <begin position="130"/>
        <end position="283"/>
    </location>
</feature>
<evidence type="ECO:0000259" key="2">
    <source>
        <dbReference type="Pfam" id="PF00763"/>
    </source>
</evidence>
<dbReference type="GO" id="GO:0004487">
    <property type="term" value="F:methylenetetrahydrofolate dehydrogenase (NAD+) activity"/>
    <property type="evidence" value="ECO:0007669"/>
    <property type="project" value="TreeGrafter"/>
</dbReference>
<dbReference type="FunFam" id="3.40.50.720:FF:000401">
    <property type="entry name" value="Related to MTD1-methylenetetrahydrofolate dehydrogenase (NAD+)"/>
    <property type="match status" value="1"/>
</dbReference>
<proteinExistence type="predicted"/>
<feature type="domain" description="Tetrahydrofolate dehydrogenase/cyclohydrolase catalytic" evidence="2">
    <location>
        <begin position="11"/>
        <end position="100"/>
    </location>
</feature>
<evidence type="ECO:0000259" key="3">
    <source>
        <dbReference type="Pfam" id="PF02882"/>
    </source>
</evidence>
<dbReference type="InterPro" id="IPR036291">
    <property type="entry name" value="NAD(P)-bd_dom_sf"/>
</dbReference>
<dbReference type="InterPro" id="IPR020630">
    <property type="entry name" value="THF_DH/CycHdrlase_cat_dom"/>
</dbReference>
<dbReference type="AlphaFoldDB" id="D0NPM3"/>
<protein>
    <submittedName>
        <fullName evidence="4">Methylenetetrahydrofolate dehydrogenase [NAD+], putative</fullName>
    </submittedName>
</protein>
<sequence>MTDSAGAKMNAATIAEPFSLAVRQYIEQDMGGVGPKLVGLLAHGDPAAKKYAEWTGKACARDGIRYELREVPKDELLEALEKANKDSDVHGILVYYPCFGAFPSFFGGNMDDFLRDSISIKKDTQKCVLPCTPLAIVKILEHLGVYDKTKPTGNHLSGVNITVINRSDIVGRPLAAMLANDGADVYSADIDSLYLFRRGKLIPSEETQETACKKSRVIITGVPVKSYKLPLEWVSENTVIINVASFKNVDEAELLKIKGVQYVPLVGKVTVAMLERNLLRLYENFHWKPKKVWQ</sequence>
<dbReference type="STRING" id="403677.D0NPM3"/>
<evidence type="ECO:0000256" key="1">
    <source>
        <dbReference type="ARBA" id="ARBA00022563"/>
    </source>
</evidence>
<organism evidence="4 5">
    <name type="scientific">Phytophthora infestans (strain T30-4)</name>
    <name type="common">Potato late blight agent</name>
    <dbReference type="NCBI Taxonomy" id="403677"/>
    <lineage>
        <taxon>Eukaryota</taxon>
        <taxon>Sar</taxon>
        <taxon>Stramenopiles</taxon>
        <taxon>Oomycota</taxon>
        <taxon>Peronosporomycetes</taxon>
        <taxon>Peronosporales</taxon>
        <taxon>Peronosporaceae</taxon>
        <taxon>Phytophthora</taxon>
    </lineage>
</organism>
<dbReference type="GeneID" id="9479679"/>
<dbReference type="OMA" id="YLDKENX"/>
<name>D0NPM3_PHYIT</name>
<dbReference type="PANTHER" id="PTHR48099:SF3">
    <property type="entry name" value="METHYLENETETRAHYDROFOLATE DEHYDROGENASE [NAD(+)]"/>
    <property type="match status" value="1"/>
</dbReference>
<gene>
    <name evidence="4" type="ORF">PITG_14352</name>
</gene>
<evidence type="ECO:0000313" key="4">
    <source>
        <dbReference type="EMBL" id="EEY62585.1"/>
    </source>
</evidence>
<reference evidence="5" key="1">
    <citation type="journal article" date="2009" name="Nature">
        <title>Genome sequence and analysis of the Irish potato famine pathogen Phytophthora infestans.</title>
        <authorList>
            <consortium name="The Broad Institute Genome Sequencing Platform"/>
            <person name="Haas B.J."/>
            <person name="Kamoun S."/>
            <person name="Zody M.C."/>
            <person name="Jiang R.H."/>
            <person name="Handsaker R.E."/>
            <person name="Cano L.M."/>
            <person name="Grabherr M."/>
            <person name="Kodira C.D."/>
            <person name="Raffaele S."/>
            <person name="Torto-Alalibo T."/>
            <person name="Bozkurt T.O."/>
            <person name="Ah-Fong A.M."/>
            <person name="Alvarado L."/>
            <person name="Anderson V.L."/>
            <person name="Armstrong M.R."/>
            <person name="Avrova A."/>
            <person name="Baxter L."/>
            <person name="Beynon J."/>
            <person name="Boevink P.C."/>
            <person name="Bollmann S.R."/>
            <person name="Bos J.I."/>
            <person name="Bulone V."/>
            <person name="Cai G."/>
            <person name="Cakir C."/>
            <person name="Carrington J.C."/>
            <person name="Chawner M."/>
            <person name="Conti L."/>
            <person name="Costanzo S."/>
            <person name="Ewan R."/>
            <person name="Fahlgren N."/>
            <person name="Fischbach M.A."/>
            <person name="Fugelstad J."/>
            <person name="Gilroy E.M."/>
            <person name="Gnerre S."/>
            <person name="Green P.J."/>
            <person name="Grenville-Briggs L.J."/>
            <person name="Griffith J."/>
            <person name="Grunwald N.J."/>
            <person name="Horn K."/>
            <person name="Horner N.R."/>
            <person name="Hu C.H."/>
            <person name="Huitema E."/>
            <person name="Jeong D.H."/>
            <person name="Jones A.M."/>
            <person name="Jones J.D."/>
            <person name="Jones R.W."/>
            <person name="Karlsson E.K."/>
            <person name="Kunjeti S.G."/>
            <person name="Lamour K."/>
            <person name="Liu Z."/>
            <person name="Ma L."/>
            <person name="Maclean D."/>
            <person name="Chibucos M.C."/>
            <person name="McDonald H."/>
            <person name="McWalters J."/>
            <person name="Meijer H.J."/>
            <person name="Morgan W."/>
            <person name="Morris P.F."/>
            <person name="Munro C.A."/>
            <person name="O'Neill K."/>
            <person name="Ospina-Giraldo M."/>
            <person name="Pinzon A."/>
            <person name="Pritchard L."/>
            <person name="Ramsahoye B."/>
            <person name="Ren Q."/>
            <person name="Restrepo S."/>
            <person name="Roy S."/>
            <person name="Sadanandom A."/>
            <person name="Savidor A."/>
            <person name="Schornack S."/>
            <person name="Schwartz D.C."/>
            <person name="Schumann U.D."/>
            <person name="Schwessinger B."/>
            <person name="Seyer L."/>
            <person name="Sharpe T."/>
            <person name="Silvar C."/>
            <person name="Song J."/>
            <person name="Studholme D.J."/>
            <person name="Sykes S."/>
            <person name="Thines M."/>
            <person name="van de Vondervoort P.J."/>
            <person name="Phuntumart V."/>
            <person name="Wawra S."/>
            <person name="Weide R."/>
            <person name="Win J."/>
            <person name="Young C."/>
            <person name="Zhou S."/>
            <person name="Fry W."/>
            <person name="Meyers B.C."/>
            <person name="van West P."/>
            <person name="Ristaino J."/>
            <person name="Govers F."/>
            <person name="Birch P.R."/>
            <person name="Whisson S.C."/>
            <person name="Judelson H.S."/>
            <person name="Nusbaum C."/>
        </authorList>
    </citation>
    <scope>NUCLEOTIDE SEQUENCE [LARGE SCALE GENOMIC DNA]</scope>
    <source>
        <strain evidence="5">T30-4</strain>
    </source>
</reference>
<dbReference type="Gene3D" id="3.40.50.10860">
    <property type="entry name" value="Leucine Dehydrogenase, chain A, domain 1"/>
    <property type="match status" value="1"/>
</dbReference>
<dbReference type="Proteomes" id="UP000006643">
    <property type="component" value="Unassembled WGS sequence"/>
</dbReference>
<dbReference type="InParanoid" id="D0NPM3"/>
<keyword evidence="1" id="KW-0554">One-carbon metabolism</keyword>
<dbReference type="PANTHER" id="PTHR48099">
    <property type="entry name" value="C-1-TETRAHYDROFOLATE SYNTHASE, CYTOPLASMIC-RELATED"/>
    <property type="match status" value="1"/>
</dbReference>
<dbReference type="RefSeq" id="XP_002898827.1">
    <property type="nucleotide sequence ID" value="XM_002898781.1"/>
</dbReference>
<dbReference type="SUPFAM" id="SSF51735">
    <property type="entry name" value="NAD(P)-binding Rossmann-fold domains"/>
    <property type="match status" value="1"/>
</dbReference>